<dbReference type="AlphaFoldDB" id="A0A5B0QYL9"/>
<evidence type="ECO:0000256" key="5">
    <source>
        <dbReference type="ARBA" id="ARBA00015162"/>
    </source>
</evidence>
<sequence length="382" mass="42524">MVSDPKLLQLLAFKFAPQKDKSRSRSQKKLSKSTKKAFKNQVGIDPKEINPSSPSPGSNSLINPLENAPKAILDSDDSTIGHKTLMPASGAFSGSNNLDDQWNSPQGDVFDDDDSMVGQNSMINDSQINPNLDTASLTDHLMIGEQVPDTPGRGGLIRGAISGAMCSFCDEVIPDNPSGRFVKQNQYLTGLREAKPRLSPKNPRALHLPFPRTADHCRLHRAELEVIPAGVRRGWPLDIDFEILRRRVTSQDLYLRQICTREVPSGFFDEALAHWITLGPRGVQTMAHEMATFHVEQPGYYGVQGFRIIMQTLRGMYPDWNTHLHPQMSNEYILRKVLVAETAKCLIAEDLGLVLTDPQVLTHLEQSRAFGSVLFPDDDEDE</sequence>
<evidence type="ECO:0000256" key="7">
    <source>
        <dbReference type="ARBA" id="ARBA00023242"/>
    </source>
</evidence>
<evidence type="ECO:0000313" key="10">
    <source>
        <dbReference type="EMBL" id="KAA1085425.1"/>
    </source>
</evidence>
<dbReference type="InterPro" id="IPR039024">
    <property type="entry name" value="RTC4"/>
</dbReference>
<gene>
    <name evidence="10" type="ORF">PGT21_006734</name>
    <name evidence="11" type="ORF">PGTUg99_006824</name>
</gene>
<comment type="subcellular location">
    <subcellularLocation>
        <location evidence="3">Cytoplasm</location>
    </subcellularLocation>
    <subcellularLocation>
        <location evidence="2">Nucleus</location>
    </subcellularLocation>
</comment>
<feature type="domain" description="Restriction of telomere capping protein 4 C-terminal" evidence="9">
    <location>
        <begin position="262"/>
        <end position="375"/>
    </location>
</feature>
<evidence type="ECO:0000256" key="4">
    <source>
        <dbReference type="ARBA" id="ARBA00009461"/>
    </source>
</evidence>
<protein>
    <recommendedName>
        <fullName evidence="5">Restriction of telomere capping protein 4</fullName>
    </recommendedName>
</protein>
<reference evidence="12 13" key="1">
    <citation type="submission" date="2019-05" db="EMBL/GenBank/DDBJ databases">
        <title>Emergence of the Ug99 lineage of the wheat stem rust pathogen through somatic hybridization.</title>
        <authorList>
            <person name="Li F."/>
            <person name="Upadhyaya N.M."/>
            <person name="Sperschneider J."/>
            <person name="Matny O."/>
            <person name="Nguyen-Phuc H."/>
            <person name="Mago R."/>
            <person name="Raley C."/>
            <person name="Miller M.E."/>
            <person name="Silverstein K.A.T."/>
            <person name="Henningsen E."/>
            <person name="Hirsch C.D."/>
            <person name="Visser B."/>
            <person name="Pretorius Z.A."/>
            <person name="Steffenson B.J."/>
            <person name="Schwessinger B."/>
            <person name="Dodds P.N."/>
            <person name="Figueroa M."/>
        </authorList>
    </citation>
    <scope>NUCLEOTIDE SEQUENCE [LARGE SCALE GENOMIC DNA]</scope>
    <source>
        <strain evidence="10">21-0</strain>
        <strain evidence="11 13">Ug99</strain>
    </source>
</reference>
<evidence type="ECO:0000256" key="6">
    <source>
        <dbReference type="ARBA" id="ARBA00022490"/>
    </source>
</evidence>
<dbReference type="GO" id="GO:0005737">
    <property type="term" value="C:cytoplasm"/>
    <property type="evidence" value="ECO:0007669"/>
    <property type="project" value="UniProtKB-SubCell"/>
</dbReference>
<name>A0A5B0QYL9_PUCGR</name>
<evidence type="ECO:0000313" key="12">
    <source>
        <dbReference type="Proteomes" id="UP000324748"/>
    </source>
</evidence>
<accession>A0A5B0QYL9</accession>
<evidence type="ECO:0000256" key="3">
    <source>
        <dbReference type="ARBA" id="ARBA00004496"/>
    </source>
</evidence>
<dbReference type="EMBL" id="VSWC01000106">
    <property type="protein sequence ID" value="KAA1085425.1"/>
    <property type="molecule type" value="Genomic_DNA"/>
</dbReference>
<evidence type="ECO:0000259" key="9">
    <source>
        <dbReference type="Pfam" id="PF14474"/>
    </source>
</evidence>
<comment type="function">
    <text evidence="1">May be involved in a process influencing telomere capping.</text>
</comment>
<keyword evidence="7" id="KW-0539">Nucleus</keyword>
<feature type="compositionally biased region" description="Low complexity" evidence="8">
    <location>
        <begin position="49"/>
        <end position="65"/>
    </location>
</feature>
<dbReference type="Proteomes" id="UP000325313">
    <property type="component" value="Unassembled WGS sequence"/>
</dbReference>
<keyword evidence="12" id="KW-1185">Reference proteome</keyword>
<dbReference type="OrthoDB" id="2506625at2759"/>
<evidence type="ECO:0000256" key="8">
    <source>
        <dbReference type="SAM" id="MobiDB-lite"/>
    </source>
</evidence>
<evidence type="ECO:0000256" key="2">
    <source>
        <dbReference type="ARBA" id="ARBA00004123"/>
    </source>
</evidence>
<dbReference type="Pfam" id="PF14474">
    <property type="entry name" value="RTC4"/>
    <property type="match status" value="1"/>
</dbReference>
<dbReference type="PANTHER" id="PTHR41391">
    <property type="entry name" value="RESTRICTION OF TELOMERE CAPPING PROTEIN 4"/>
    <property type="match status" value="1"/>
</dbReference>
<dbReference type="PANTHER" id="PTHR41391:SF1">
    <property type="entry name" value="RESTRICTION OF TELOMERE CAPPING PROTEIN 4"/>
    <property type="match status" value="1"/>
</dbReference>
<organism evidence="11 13">
    <name type="scientific">Puccinia graminis f. sp. tritici</name>
    <dbReference type="NCBI Taxonomy" id="56615"/>
    <lineage>
        <taxon>Eukaryota</taxon>
        <taxon>Fungi</taxon>
        <taxon>Dikarya</taxon>
        <taxon>Basidiomycota</taxon>
        <taxon>Pucciniomycotina</taxon>
        <taxon>Pucciniomycetes</taxon>
        <taxon>Pucciniales</taxon>
        <taxon>Pucciniaceae</taxon>
        <taxon>Puccinia</taxon>
    </lineage>
</organism>
<evidence type="ECO:0000256" key="1">
    <source>
        <dbReference type="ARBA" id="ARBA00002738"/>
    </source>
</evidence>
<dbReference type="InterPro" id="IPR028094">
    <property type="entry name" value="RTC4_C"/>
</dbReference>
<evidence type="ECO:0000313" key="13">
    <source>
        <dbReference type="Proteomes" id="UP000325313"/>
    </source>
</evidence>
<dbReference type="EMBL" id="VDEP01000252">
    <property type="protein sequence ID" value="KAA1118388.1"/>
    <property type="molecule type" value="Genomic_DNA"/>
</dbReference>
<dbReference type="Proteomes" id="UP000324748">
    <property type="component" value="Unassembled WGS sequence"/>
</dbReference>
<comment type="similarity">
    <text evidence="4">Belongs to the RTC4 family.</text>
</comment>
<keyword evidence="6" id="KW-0963">Cytoplasm</keyword>
<dbReference type="GO" id="GO:0005634">
    <property type="term" value="C:nucleus"/>
    <property type="evidence" value="ECO:0007669"/>
    <property type="project" value="UniProtKB-SubCell"/>
</dbReference>
<proteinExistence type="inferred from homology"/>
<evidence type="ECO:0000313" key="11">
    <source>
        <dbReference type="EMBL" id="KAA1118388.1"/>
    </source>
</evidence>
<feature type="region of interest" description="Disordered" evidence="8">
    <location>
        <begin position="17"/>
        <end position="65"/>
    </location>
</feature>
<feature type="compositionally biased region" description="Basic residues" evidence="8">
    <location>
        <begin position="24"/>
        <end position="38"/>
    </location>
</feature>
<comment type="caution">
    <text evidence="11">The sequence shown here is derived from an EMBL/GenBank/DDBJ whole genome shotgun (WGS) entry which is preliminary data.</text>
</comment>